<dbReference type="RefSeq" id="WP_341695844.1">
    <property type="nucleotide sequence ID" value="NZ_JBBYHR010000002.1"/>
</dbReference>
<comment type="caution">
    <text evidence="2">The sequence shown here is derived from an EMBL/GenBank/DDBJ whole genome shotgun (WGS) entry which is preliminary data.</text>
</comment>
<accession>A0ABU9HTP2</accession>
<dbReference type="Proteomes" id="UP001464555">
    <property type="component" value="Unassembled WGS sequence"/>
</dbReference>
<dbReference type="EMBL" id="JBBYHR010000002">
    <property type="protein sequence ID" value="MEL1243528.1"/>
    <property type="molecule type" value="Genomic_DNA"/>
</dbReference>
<sequence>MNTNKILNRLKKESVKDTEWLQEAKYRRDNSGWIDISFSIAVKAISAMKKKGMTQKELAVLLNCSPQYVNKLLKGQENISLETIYKLQNALDVVLFVIPNDHKTQYEKSVQCNLILNVDKVESKSEKKRMPYGEPLSITEIKWKTLGESSPLNC</sequence>
<organism evidence="2 3">
    <name type="scientific">Flavobacterium arundinis</name>
    <dbReference type="NCBI Taxonomy" id="3139143"/>
    <lineage>
        <taxon>Bacteria</taxon>
        <taxon>Pseudomonadati</taxon>
        <taxon>Bacteroidota</taxon>
        <taxon>Flavobacteriia</taxon>
        <taxon>Flavobacteriales</taxon>
        <taxon>Flavobacteriaceae</taxon>
        <taxon>Flavobacterium</taxon>
    </lineage>
</organism>
<dbReference type="Gene3D" id="1.10.260.40">
    <property type="entry name" value="lambda repressor-like DNA-binding domains"/>
    <property type="match status" value="1"/>
</dbReference>
<name>A0ABU9HTP2_9FLAO</name>
<feature type="domain" description="HTH cro/C1-type" evidence="1">
    <location>
        <begin position="47"/>
        <end position="97"/>
    </location>
</feature>
<dbReference type="Pfam" id="PF01381">
    <property type="entry name" value="HTH_3"/>
    <property type="match status" value="1"/>
</dbReference>
<dbReference type="PROSITE" id="PS50943">
    <property type="entry name" value="HTH_CROC1"/>
    <property type="match status" value="1"/>
</dbReference>
<evidence type="ECO:0000259" key="1">
    <source>
        <dbReference type="PROSITE" id="PS50943"/>
    </source>
</evidence>
<dbReference type="InterPro" id="IPR001387">
    <property type="entry name" value="Cro/C1-type_HTH"/>
</dbReference>
<dbReference type="InterPro" id="IPR010982">
    <property type="entry name" value="Lambda_DNA-bd_dom_sf"/>
</dbReference>
<gene>
    <name evidence="2" type="ORF">AAEO56_04580</name>
</gene>
<proteinExistence type="predicted"/>
<protein>
    <submittedName>
        <fullName evidence="2">Helix-turn-helix transcriptional regulator</fullName>
    </submittedName>
</protein>
<dbReference type="SMART" id="SM00530">
    <property type="entry name" value="HTH_XRE"/>
    <property type="match status" value="1"/>
</dbReference>
<dbReference type="CDD" id="cd00093">
    <property type="entry name" value="HTH_XRE"/>
    <property type="match status" value="1"/>
</dbReference>
<reference evidence="2 3" key="1">
    <citation type="submission" date="2024-04" db="EMBL/GenBank/DDBJ databases">
        <title>Flavobacterium sp. DGU11 16S ribosomal RNA gene Genome sequencing and assembly.</title>
        <authorList>
            <person name="Park S."/>
        </authorList>
    </citation>
    <scope>NUCLEOTIDE SEQUENCE [LARGE SCALE GENOMIC DNA]</scope>
    <source>
        <strain evidence="2 3">DGU11</strain>
    </source>
</reference>
<evidence type="ECO:0000313" key="2">
    <source>
        <dbReference type="EMBL" id="MEL1243528.1"/>
    </source>
</evidence>
<dbReference type="SUPFAM" id="SSF47413">
    <property type="entry name" value="lambda repressor-like DNA-binding domains"/>
    <property type="match status" value="1"/>
</dbReference>
<keyword evidence="3" id="KW-1185">Reference proteome</keyword>
<evidence type="ECO:0000313" key="3">
    <source>
        <dbReference type="Proteomes" id="UP001464555"/>
    </source>
</evidence>